<dbReference type="Proteomes" id="UP001153334">
    <property type="component" value="Unassembled WGS sequence"/>
</dbReference>
<accession>A0ACC2J5X5</accession>
<protein>
    <submittedName>
        <fullName evidence="1">Uncharacterized protein</fullName>
    </submittedName>
</protein>
<name>A0ACC2J5X5_9PEZI</name>
<comment type="caution">
    <text evidence="1">The sequence shown here is derived from an EMBL/GenBank/DDBJ whole genome shotgun (WGS) entry which is preliminary data.</text>
</comment>
<gene>
    <name evidence="1" type="ORF">ONZ43_g1058</name>
</gene>
<keyword evidence="2" id="KW-1185">Reference proteome</keyword>
<evidence type="ECO:0000313" key="1">
    <source>
        <dbReference type="EMBL" id="KAJ8122846.1"/>
    </source>
</evidence>
<organism evidence="1 2">
    <name type="scientific">Nemania bipapillata</name>
    <dbReference type="NCBI Taxonomy" id="110536"/>
    <lineage>
        <taxon>Eukaryota</taxon>
        <taxon>Fungi</taxon>
        <taxon>Dikarya</taxon>
        <taxon>Ascomycota</taxon>
        <taxon>Pezizomycotina</taxon>
        <taxon>Sordariomycetes</taxon>
        <taxon>Xylariomycetidae</taxon>
        <taxon>Xylariales</taxon>
        <taxon>Xylariaceae</taxon>
        <taxon>Nemania</taxon>
    </lineage>
</organism>
<reference evidence="1" key="1">
    <citation type="submission" date="2022-11" db="EMBL/GenBank/DDBJ databases">
        <title>Genome Sequence of Nemania bipapillata.</title>
        <authorList>
            <person name="Buettner E."/>
        </authorList>
    </citation>
    <scope>NUCLEOTIDE SEQUENCE</scope>
    <source>
        <strain evidence="1">CP14</strain>
    </source>
</reference>
<sequence length="421" mass="44670">MLIAGRAIAGLGAAGLINGAITIVSSCAPLERRPALLGITMGVQQLGLVLGPLIGGAFTTYSTWRWSFYINLPLGSIVVALLLFVQIPEQTPKASTLSVIRGLHHHLDLVGFALFAPAVIQLLLALEYGGNQFPWGSSQVIGLFVGSAATAIVWLIWNWHKGDAALLPASMVRKRVVWSAALFNAFQMVGIFGTFYYLPVYFQAVYNSSAILSGVYVIPLIIPQLLAAGITGGVLQKTGYVFPYAIFALVLSSVGVGLMSTLRATSSVGEWVGYQILAGVGSGTGLQLGLITIQGVTSGQELSSGMGFMVFTQSLFPAVALALCNLLLVTSLKAQIPLDAPDTNATSIINAGATKFRTVVDAADLPKVVMAYATSVDRVFYLVAALTAVSGVFIWGMGRQDLRKRVDNSPQQENKKEKDEN</sequence>
<dbReference type="EMBL" id="JAPESX010000165">
    <property type="protein sequence ID" value="KAJ8122846.1"/>
    <property type="molecule type" value="Genomic_DNA"/>
</dbReference>
<evidence type="ECO:0000313" key="2">
    <source>
        <dbReference type="Proteomes" id="UP001153334"/>
    </source>
</evidence>
<proteinExistence type="predicted"/>